<name>A0ABR1Z4G1_9PEZI</name>
<feature type="compositionally biased region" description="Basic and acidic residues" evidence="1">
    <location>
        <begin position="84"/>
        <end position="94"/>
    </location>
</feature>
<comment type="caution">
    <text evidence="2">The sequence shown here is derived from an EMBL/GenBank/DDBJ whole genome shotgun (WGS) entry which is preliminary data.</text>
</comment>
<accession>A0ABR1Z4G1</accession>
<dbReference type="Proteomes" id="UP001492380">
    <property type="component" value="Unassembled WGS sequence"/>
</dbReference>
<sequence length="94" mass="9910">MSDKLMETAPGGQSTQYESIKQFTVPPAKEVGQLGDPSTATKSATTDHATNKTAADSPQQPLEQQGGAEDDEAQRARRAQGYGGERDSSREVGA</sequence>
<feature type="compositionally biased region" description="Polar residues" evidence="1">
    <location>
        <begin position="36"/>
        <end position="63"/>
    </location>
</feature>
<dbReference type="EMBL" id="JBBWRZ010000001">
    <property type="protein sequence ID" value="KAK8247305.1"/>
    <property type="molecule type" value="Genomic_DNA"/>
</dbReference>
<feature type="compositionally biased region" description="Polar residues" evidence="1">
    <location>
        <begin position="11"/>
        <end position="22"/>
    </location>
</feature>
<evidence type="ECO:0000313" key="2">
    <source>
        <dbReference type="EMBL" id="KAK8247305.1"/>
    </source>
</evidence>
<protein>
    <submittedName>
        <fullName evidence="2">Uncharacterized protein</fullName>
    </submittedName>
</protein>
<evidence type="ECO:0000313" key="3">
    <source>
        <dbReference type="Proteomes" id="UP001492380"/>
    </source>
</evidence>
<proteinExistence type="predicted"/>
<gene>
    <name evidence="2" type="ORF">HDK90DRAFT_506984</name>
</gene>
<organism evidence="2 3">
    <name type="scientific">Phyllosticta capitalensis</name>
    <dbReference type="NCBI Taxonomy" id="121624"/>
    <lineage>
        <taxon>Eukaryota</taxon>
        <taxon>Fungi</taxon>
        <taxon>Dikarya</taxon>
        <taxon>Ascomycota</taxon>
        <taxon>Pezizomycotina</taxon>
        <taxon>Dothideomycetes</taxon>
        <taxon>Dothideomycetes incertae sedis</taxon>
        <taxon>Botryosphaeriales</taxon>
        <taxon>Phyllostictaceae</taxon>
        <taxon>Phyllosticta</taxon>
    </lineage>
</organism>
<feature type="region of interest" description="Disordered" evidence="1">
    <location>
        <begin position="1"/>
        <end position="94"/>
    </location>
</feature>
<reference evidence="2 3" key="1">
    <citation type="submission" date="2024-04" db="EMBL/GenBank/DDBJ databases">
        <title>Phyllosticta paracitricarpa is synonymous to the EU quarantine fungus P. citricarpa based on phylogenomic analyses.</title>
        <authorList>
            <consortium name="Lawrence Berkeley National Laboratory"/>
            <person name="Van Ingen-Buijs V.A."/>
            <person name="Van Westerhoven A.C."/>
            <person name="Haridas S."/>
            <person name="Skiadas P."/>
            <person name="Martin F."/>
            <person name="Groenewald J.Z."/>
            <person name="Crous P.W."/>
            <person name="Seidl M.F."/>
        </authorList>
    </citation>
    <scope>NUCLEOTIDE SEQUENCE [LARGE SCALE GENOMIC DNA]</scope>
    <source>
        <strain evidence="2 3">CBS 123374</strain>
    </source>
</reference>
<keyword evidence="3" id="KW-1185">Reference proteome</keyword>
<evidence type="ECO:0000256" key="1">
    <source>
        <dbReference type="SAM" id="MobiDB-lite"/>
    </source>
</evidence>